<proteinExistence type="predicted"/>
<dbReference type="Proteomes" id="UP000507470">
    <property type="component" value="Unassembled WGS sequence"/>
</dbReference>
<evidence type="ECO:0000313" key="2">
    <source>
        <dbReference type="EMBL" id="CAC5414391.1"/>
    </source>
</evidence>
<protein>
    <submittedName>
        <fullName evidence="2">Uncharacterized protein</fullName>
    </submittedName>
</protein>
<feature type="transmembrane region" description="Helical" evidence="1">
    <location>
        <begin position="12"/>
        <end position="35"/>
    </location>
</feature>
<dbReference type="AlphaFoldDB" id="A0A6J8E5S6"/>
<keyword evidence="1" id="KW-0472">Membrane</keyword>
<name>A0A6J8E5S6_MYTCO</name>
<evidence type="ECO:0000313" key="3">
    <source>
        <dbReference type="Proteomes" id="UP000507470"/>
    </source>
</evidence>
<reference evidence="2 3" key="1">
    <citation type="submission" date="2020-06" db="EMBL/GenBank/DDBJ databases">
        <authorList>
            <person name="Li R."/>
            <person name="Bekaert M."/>
        </authorList>
    </citation>
    <scope>NUCLEOTIDE SEQUENCE [LARGE SCALE GENOMIC DNA]</scope>
    <source>
        <strain evidence="3">wild</strain>
    </source>
</reference>
<keyword evidence="3" id="KW-1185">Reference proteome</keyword>
<feature type="transmembrane region" description="Helical" evidence="1">
    <location>
        <begin position="139"/>
        <end position="163"/>
    </location>
</feature>
<keyword evidence="1" id="KW-0812">Transmembrane</keyword>
<organism evidence="2 3">
    <name type="scientific">Mytilus coruscus</name>
    <name type="common">Sea mussel</name>
    <dbReference type="NCBI Taxonomy" id="42192"/>
    <lineage>
        <taxon>Eukaryota</taxon>
        <taxon>Metazoa</taxon>
        <taxon>Spiralia</taxon>
        <taxon>Lophotrochozoa</taxon>
        <taxon>Mollusca</taxon>
        <taxon>Bivalvia</taxon>
        <taxon>Autobranchia</taxon>
        <taxon>Pteriomorphia</taxon>
        <taxon>Mytilida</taxon>
        <taxon>Mytiloidea</taxon>
        <taxon>Mytilidae</taxon>
        <taxon>Mytilinae</taxon>
        <taxon>Mytilus</taxon>
    </lineage>
</organism>
<evidence type="ECO:0000256" key="1">
    <source>
        <dbReference type="SAM" id="Phobius"/>
    </source>
</evidence>
<feature type="transmembrane region" description="Helical" evidence="1">
    <location>
        <begin position="113"/>
        <end position="133"/>
    </location>
</feature>
<dbReference type="OrthoDB" id="6060405at2759"/>
<gene>
    <name evidence="2" type="ORF">MCOR_47204</name>
</gene>
<accession>A0A6J8E5S6</accession>
<sequence>MACCGDASGWAKVGFICIFLAFGLQSAAFLTNYWMVYNTVKDLFDIRVGLLWYTNCTSACATSTTPSSYHSLFFTLAKILEGVTIGLFFIIVVIYAFYVLADRSRTRATAKSIIILLVTSELFPIGGIVLWILQIDFPYFLAWSAGMSMIATGLAFFSMLCLIPDLKEYPYYNKMAILPVDNNFDDMQYRKYDTKKNTYVDQDKLDREPKRKPHLKDPYSMKDSFMDDEIDRKALMVTPSRPPRYDFLKQNLYPLSTKF</sequence>
<keyword evidence="1" id="KW-1133">Transmembrane helix</keyword>
<feature type="transmembrane region" description="Helical" evidence="1">
    <location>
        <begin position="79"/>
        <end position="101"/>
    </location>
</feature>
<dbReference type="EMBL" id="CACVKT020008341">
    <property type="protein sequence ID" value="CAC5414391.1"/>
    <property type="molecule type" value="Genomic_DNA"/>
</dbReference>